<feature type="domain" description="PPM-type phosphatase" evidence="3">
    <location>
        <begin position="295"/>
        <end position="491"/>
    </location>
</feature>
<dbReference type="InterPro" id="IPR036457">
    <property type="entry name" value="PPM-type-like_dom_sf"/>
</dbReference>
<name>A0AAU7DN37_9BACT</name>
<dbReference type="SMART" id="SM00331">
    <property type="entry name" value="PP2C_SIG"/>
    <property type="match status" value="1"/>
</dbReference>
<proteinExistence type="predicted"/>
<dbReference type="RefSeq" id="WP_348264309.1">
    <property type="nucleotide sequence ID" value="NZ_CP121196.1"/>
</dbReference>
<dbReference type="SUPFAM" id="SSF55781">
    <property type="entry name" value="GAF domain-like"/>
    <property type="match status" value="1"/>
</dbReference>
<sequence>MPSVTLKALLNPRSGSFPAFRTLWETMGDGTCIFDTAGKVYFGEQTAAADEHKTPIEVGDTNIGFVTGPSAAANALAQMLAHLAARESEGRSLASEVLHLYREVHLIEQLSEQLAALLNLSSVSQSALAQAQRLIHATSGCILVTEKADGPLYLAASFGPTGADGIENPGPLGINSLFAASVLERGIAEIVNDCASDTRALGSERELKALICAPLRSGQRSVGIIALATSSSSSYSTADLKLLNTIALQTGAAIANALLCAEMVDAARARAAFAAELQAASTVQQLLLQSASSPTPGFQVDSVYLPASEVGGDFFFVSPAQDGSLTAIVGDVSGKGLTAAMRVAMILGVLRRETSHDPGDILFSLNNALIAQGQLGFTTACCVSISLSAEYTIANAGHIAPYLLGHELETEPSLPLGIESHQTYKLVHGRLAPGERLVLFSDGVPEARSKSGELYGFERLAGLTLMPAQEIAGTAQQFGQEDDITVLTLGLAAD</sequence>
<gene>
    <name evidence="4" type="ORF">P8935_07180</name>
</gene>
<evidence type="ECO:0000259" key="3">
    <source>
        <dbReference type="SMART" id="SM00331"/>
    </source>
</evidence>
<keyword evidence="1" id="KW-0378">Hydrolase</keyword>
<dbReference type="GO" id="GO:0016791">
    <property type="term" value="F:phosphatase activity"/>
    <property type="evidence" value="ECO:0007669"/>
    <property type="project" value="TreeGrafter"/>
</dbReference>
<reference evidence="4" key="1">
    <citation type="submission" date="2023-03" db="EMBL/GenBank/DDBJ databases">
        <title>Edaphobacter sp.</title>
        <authorList>
            <person name="Huber K.J."/>
            <person name="Papendorf J."/>
            <person name="Pilke C."/>
            <person name="Bunk B."/>
            <person name="Sproeer C."/>
            <person name="Pester M."/>
        </authorList>
    </citation>
    <scope>NUCLEOTIDE SEQUENCE</scope>
    <source>
        <strain evidence="4">DSM 110680</strain>
    </source>
</reference>
<dbReference type="InterPro" id="IPR001932">
    <property type="entry name" value="PPM-type_phosphatase-like_dom"/>
</dbReference>
<dbReference type="Pfam" id="PF13185">
    <property type="entry name" value="GAF_2"/>
    <property type="match status" value="1"/>
</dbReference>
<protein>
    <submittedName>
        <fullName evidence="4">SpoIIE family protein phosphatase</fullName>
    </submittedName>
</protein>
<accession>A0AAU7DN37</accession>
<dbReference type="Gene3D" id="3.60.40.10">
    <property type="entry name" value="PPM-type phosphatase domain"/>
    <property type="match status" value="1"/>
</dbReference>
<dbReference type="SUPFAM" id="SSF81606">
    <property type="entry name" value="PP2C-like"/>
    <property type="match status" value="1"/>
</dbReference>
<feature type="domain" description="GAF" evidence="2">
    <location>
        <begin position="119"/>
        <end position="264"/>
    </location>
</feature>
<dbReference type="PANTHER" id="PTHR43156:SF2">
    <property type="entry name" value="STAGE II SPORULATION PROTEIN E"/>
    <property type="match status" value="1"/>
</dbReference>
<dbReference type="Pfam" id="PF07228">
    <property type="entry name" value="SpoIIE"/>
    <property type="match status" value="1"/>
</dbReference>
<organism evidence="4">
    <name type="scientific">Telmatobacter sp. DSM 110680</name>
    <dbReference type="NCBI Taxonomy" id="3036704"/>
    <lineage>
        <taxon>Bacteria</taxon>
        <taxon>Pseudomonadati</taxon>
        <taxon>Acidobacteriota</taxon>
        <taxon>Terriglobia</taxon>
        <taxon>Terriglobales</taxon>
        <taxon>Acidobacteriaceae</taxon>
        <taxon>Telmatobacter</taxon>
    </lineage>
</organism>
<dbReference type="InterPro" id="IPR029016">
    <property type="entry name" value="GAF-like_dom_sf"/>
</dbReference>
<dbReference type="InterPro" id="IPR052016">
    <property type="entry name" value="Bact_Sigma-Reg"/>
</dbReference>
<dbReference type="AlphaFoldDB" id="A0AAU7DN37"/>
<dbReference type="SMART" id="SM00065">
    <property type="entry name" value="GAF"/>
    <property type="match status" value="1"/>
</dbReference>
<dbReference type="InterPro" id="IPR003018">
    <property type="entry name" value="GAF"/>
</dbReference>
<dbReference type="PANTHER" id="PTHR43156">
    <property type="entry name" value="STAGE II SPORULATION PROTEIN E-RELATED"/>
    <property type="match status" value="1"/>
</dbReference>
<evidence type="ECO:0000313" key="4">
    <source>
        <dbReference type="EMBL" id="XBH19094.1"/>
    </source>
</evidence>
<dbReference type="EMBL" id="CP121196">
    <property type="protein sequence ID" value="XBH19094.1"/>
    <property type="molecule type" value="Genomic_DNA"/>
</dbReference>
<evidence type="ECO:0000256" key="1">
    <source>
        <dbReference type="ARBA" id="ARBA00022801"/>
    </source>
</evidence>
<dbReference type="Gene3D" id="3.30.450.40">
    <property type="match status" value="1"/>
</dbReference>
<evidence type="ECO:0000259" key="2">
    <source>
        <dbReference type="SMART" id="SM00065"/>
    </source>
</evidence>